<evidence type="ECO:0000256" key="9">
    <source>
        <dbReference type="ARBA" id="ARBA00023237"/>
    </source>
</evidence>
<dbReference type="AlphaFoldDB" id="B3EC58"/>
<dbReference type="Pfam" id="PF00593">
    <property type="entry name" value="TonB_dep_Rec_b-barrel"/>
    <property type="match status" value="1"/>
</dbReference>
<feature type="signal peptide" evidence="12">
    <location>
        <begin position="1"/>
        <end position="21"/>
    </location>
</feature>
<dbReference type="GO" id="GO:0015344">
    <property type="term" value="F:siderophore uptake transmembrane transporter activity"/>
    <property type="evidence" value="ECO:0007669"/>
    <property type="project" value="TreeGrafter"/>
</dbReference>
<keyword evidence="9 10" id="KW-0998">Cell outer membrane</keyword>
<proteinExistence type="inferred from homology"/>
<evidence type="ECO:0000259" key="13">
    <source>
        <dbReference type="Pfam" id="PF00593"/>
    </source>
</evidence>
<evidence type="ECO:0000256" key="5">
    <source>
        <dbReference type="ARBA" id="ARBA00022729"/>
    </source>
</evidence>
<dbReference type="InterPro" id="IPR000531">
    <property type="entry name" value="Beta-barrel_TonB"/>
</dbReference>
<dbReference type="CDD" id="cd01347">
    <property type="entry name" value="ligand_gated_channel"/>
    <property type="match status" value="1"/>
</dbReference>
<dbReference type="PANTHER" id="PTHR30069:SF29">
    <property type="entry name" value="HEMOGLOBIN AND HEMOGLOBIN-HAPTOGLOBIN-BINDING PROTEIN 1-RELATED"/>
    <property type="match status" value="1"/>
</dbReference>
<evidence type="ECO:0000256" key="8">
    <source>
        <dbReference type="ARBA" id="ARBA00023170"/>
    </source>
</evidence>
<dbReference type="EMBL" id="CP001097">
    <property type="protein sequence ID" value="ACD90133.1"/>
    <property type="molecule type" value="Genomic_DNA"/>
</dbReference>
<keyword evidence="2 10" id="KW-0813">Transport</keyword>
<accession>B3EC58</accession>
<organism evidence="15 16">
    <name type="scientific">Chlorobium limicola (strain DSM 245 / NBRC 103803 / 6330)</name>
    <dbReference type="NCBI Taxonomy" id="290315"/>
    <lineage>
        <taxon>Bacteria</taxon>
        <taxon>Pseudomonadati</taxon>
        <taxon>Chlorobiota</taxon>
        <taxon>Chlorobiia</taxon>
        <taxon>Chlorobiales</taxon>
        <taxon>Chlorobiaceae</taxon>
        <taxon>Chlorobium/Pelodictyon group</taxon>
        <taxon>Chlorobium</taxon>
    </lineage>
</organism>
<dbReference type="Gene3D" id="2.40.170.20">
    <property type="entry name" value="TonB-dependent receptor, beta-barrel domain"/>
    <property type="match status" value="1"/>
</dbReference>
<feature type="domain" description="TonB-dependent receptor plug" evidence="14">
    <location>
        <begin position="44"/>
        <end position="151"/>
    </location>
</feature>
<dbReference type="InterPro" id="IPR037066">
    <property type="entry name" value="Plug_dom_sf"/>
</dbReference>
<dbReference type="KEGG" id="cli:Clim_1064"/>
<keyword evidence="4 10" id="KW-0812">Transmembrane</keyword>
<reference evidence="15 16" key="1">
    <citation type="submission" date="2008-05" db="EMBL/GenBank/DDBJ databases">
        <title>Complete sequence of Chlorobium limicola DSM 245.</title>
        <authorList>
            <consortium name="US DOE Joint Genome Institute"/>
            <person name="Lucas S."/>
            <person name="Copeland A."/>
            <person name="Lapidus A."/>
            <person name="Glavina del Rio T."/>
            <person name="Dalin E."/>
            <person name="Tice H."/>
            <person name="Bruce D."/>
            <person name="Goodwin L."/>
            <person name="Pitluck S."/>
            <person name="Schmutz J."/>
            <person name="Larimer F."/>
            <person name="Land M."/>
            <person name="Hauser L."/>
            <person name="Kyrpides N."/>
            <person name="Ovchinnikova G."/>
            <person name="Zhao F."/>
            <person name="Li T."/>
            <person name="Liu Z."/>
            <person name="Overmann J."/>
            <person name="Bryant D.A."/>
            <person name="Richardson P."/>
        </authorList>
    </citation>
    <scope>NUCLEOTIDE SEQUENCE [LARGE SCALE GENOMIC DNA]</scope>
    <source>
        <strain evidence="16">DSM 245 / NBRC 103803 / 6330</strain>
    </source>
</reference>
<evidence type="ECO:0000256" key="1">
    <source>
        <dbReference type="ARBA" id="ARBA00004571"/>
    </source>
</evidence>
<keyword evidence="8 15" id="KW-0675">Receptor</keyword>
<dbReference type="GO" id="GO:0044718">
    <property type="term" value="P:siderophore transmembrane transport"/>
    <property type="evidence" value="ECO:0007669"/>
    <property type="project" value="TreeGrafter"/>
</dbReference>
<dbReference type="InterPro" id="IPR036942">
    <property type="entry name" value="Beta-barrel_TonB_sf"/>
</dbReference>
<dbReference type="Proteomes" id="UP000008841">
    <property type="component" value="Chromosome"/>
</dbReference>
<dbReference type="STRING" id="290315.Clim_1064"/>
<keyword evidence="6 11" id="KW-0798">TonB box</keyword>
<dbReference type="RefSeq" id="WP_012466010.1">
    <property type="nucleotide sequence ID" value="NC_010803.1"/>
</dbReference>
<evidence type="ECO:0000256" key="6">
    <source>
        <dbReference type="ARBA" id="ARBA00023077"/>
    </source>
</evidence>
<dbReference type="Pfam" id="PF07715">
    <property type="entry name" value="Plug"/>
    <property type="match status" value="1"/>
</dbReference>
<evidence type="ECO:0000313" key="15">
    <source>
        <dbReference type="EMBL" id="ACD90133.1"/>
    </source>
</evidence>
<evidence type="ECO:0000256" key="4">
    <source>
        <dbReference type="ARBA" id="ARBA00022692"/>
    </source>
</evidence>
<dbReference type="Gene3D" id="2.170.130.10">
    <property type="entry name" value="TonB-dependent receptor, plug domain"/>
    <property type="match status" value="1"/>
</dbReference>
<gene>
    <name evidence="15" type="ordered locus">Clim_1064</name>
</gene>
<comment type="subcellular location">
    <subcellularLocation>
        <location evidence="1 10">Cell outer membrane</location>
        <topology evidence="1 10">Multi-pass membrane protein</topology>
    </subcellularLocation>
</comment>
<protein>
    <submittedName>
        <fullName evidence="15">TonB-dependent receptor</fullName>
    </submittedName>
</protein>
<dbReference type="HOGENOM" id="CLU_008287_18_5_10"/>
<dbReference type="SUPFAM" id="SSF56935">
    <property type="entry name" value="Porins"/>
    <property type="match status" value="1"/>
</dbReference>
<evidence type="ECO:0000259" key="14">
    <source>
        <dbReference type="Pfam" id="PF07715"/>
    </source>
</evidence>
<evidence type="ECO:0000256" key="11">
    <source>
        <dbReference type="RuleBase" id="RU003357"/>
    </source>
</evidence>
<keyword evidence="3 10" id="KW-1134">Transmembrane beta strand</keyword>
<feature type="domain" description="TonB-dependent receptor-like beta-barrel" evidence="13">
    <location>
        <begin position="184"/>
        <end position="635"/>
    </location>
</feature>
<evidence type="ECO:0000256" key="7">
    <source>
        <dbReference type="ARBA" id="ARBA00023136"/>
    </source>
</evidence>
<keyword evidence="5 12" id="KW-0732">Signal</keyword>
<evidence type="ECO:0000256" key="2">
    <source>
        <dbReference type="ARBA" id="ARBA00022448"/>
    </source>
</evidence>
<dbReference type="PROSITE" id="PS52016">
    <property type="entry name" value="TONB_DEPENDENT_REC_3"/>
    <property type="match status" value="1"/>
</dbReference>
<dbReference type="InterPro" id="IPR012910">
    <property type="entry name" value="Plug_dom"/>
</dbReference>
<dbReference type="eggNOG" id="COG4206">
    <property type="taxonomic scope" value="Bacteria"/>
</dbReference>
<sequence precursor="true">MNKKVCLLVLAGLLCSRGLLAEETTKSFTGSELVVTSSRVEEEKKNVTTNITVISKEEIKQSSAKDLGDLLAEKNLGTVHKYPGTLTSIGIRGFRTESHGNDLQGKVLVLLNGRRAGTGNLAKIAVGEIDRIEIIHGPAAVQYGTAAIGGVINVITARGSGEPGLFFAQELGSSDYTRTTLGTSGKIGNLDFSGSVSLSEMGDYKTGSGKTYYNTAYDDQTSGSLNIGYEFTPGHRVGVNYTYFNVGDGGSPYYLSQNDLDDWFEKENYSTDIVYEGRTADSRLSWMARYFTGRDYDVQYDPTGSNQGWDDDIPYTSKVDHKGAQAQLTYNYDYFRATAGIDWLNYEETTTPYAPYKSEYDNMAEFLLLNGFLFDKRLVLSAGFRYDTYDLTSQGYEDSSESDRDDDNFVMNYGVAWHVTDGIKLRASYAEGFKMPASKELAADYYISTTHYVGNADLKPEESTTCEIGVDVADNRFASSLTWFTTDFKNKIQSVSLGSGVSSWENLYGAKISGFEGEVSYAFEPFGNNWQFSPYASFVYLTEFEDDGTGDRLLYTPEWNATVGLRVNDQRGFSGMFNLAYTGESDIQDWETSWAGTVITKGGFAVANLTASKKFMLSEKKSGRALTIKGEVNNLFDRDYEFVKGYPMPGRSFAVGVRVDI</sequence>
<dbReference type="InterPro" id="IPR039426">
    <property type="entry name" value="TonB-dep_rcpt-like"/>
</dbReference>
<evidence type="ECO:0000313" key="16">
    <source>
        <dbReference type="Proteomes" id="UP000008841"/>
    </source>
</evidence>
<comment type="similarity">
    <text evidence="10 11">Belongs to the TonB-dependent receptor family.</text>
</comment>
<evidence type="ECO:0000256" key="3">
    <source>
        <dbReference type="ARBA" id="ARBA00022452"/>
    </source>
</evidence>
<name>B3EC58_CHLL2</name>
<dbReference type="OrthoDB" id="596248at2"/>
<dbReference type="GO" id="GO:0009279">
    <property type="term" value="C:cell outer membrane"/>
    <property type="evidence" value="ECO:0007669"/>
    <property type="project" value="UniProtKB-SubCell"/>
</dbReference>
<dbReference type="PANTHER" id="PTHR30069">
    <property type="entry name" value="TONB-DEPENDENT OUTER MEMBRANE RECEPTOR"/>
    <property type="match status" value="1"/>
</dbReference>
<evidence type="ECO:0000256" key="12">
    <source>
        <dbReference type="SAM" id="SignalP"/>
    </source>
</evidence>
<feature type="chain" id="PRO_5002787772" evidence="12">
    <location>
        <begin position="22"/>
        <end position="661"/>
    </location>
</feature>
<evidence type="ECO:0000256" key="10">
    <source>
        <dbReference type="PROSITE-ProRule" id="PRU01360"/>
    </source>
</evidence>
<keyword evidence="7 10" id="KW-0472">Membrane</keyword>